<dbReference type="GO" id="GO:0005248">
    <property type="term" value="F:voltage-gated sodium channel activity"/>
    <property type="evidence" value="ECO:0007669"/>
    <property type="project" value="TreeGrafter"/>
</dbReference>
<proteinExistence type="predicted"/>
<evidence type="ECO:0000259" key="7">
    <source>
        <dbReference type="PROSITE" id="PS50802"/>
    </source>
</evidence>
<dbReference type="Proteomes" id="UP000186817">
    <property type="component" value="Unassembled WGS sequence"/>
</dbReference>
<keyword evidence="4 6" id="KW-0472">Membrane</keyword>
<feature type="transmembrane region" description="Helical" evidence="6">
    <location>
        <begin position="695"/>
        <end position="714"/>
    </location>
</feature>
<dbReference type="InterPro" id="IPR018247">
    <property type="entry name" value="EF_Hand_1_Ca_BS"/>
</dbReference>
<evidence type="ECO:0000313" key="10">
    <source>
        <dbReference type="Proteomes" id="UP000186817"/>
    </source>
</evidence>
<comment type="subcellular location">
    <subcellularLocation>
        <location evidence="1">Membrane</location>
        <topology evidence="1">Multi-pass membrane protein</topology>
    </subcellularLocation>
</comment>
<dbReference type="InterPro" id="IPR027359">
    <property type="entry name" value="Volt_channel_dom_sf"/>
</dbReference>
<organism evidence="9 10">
    <name type="scientific">Symbiodinium microadriaticum</name>
    <name type="common">Dinoflagellate</name>
    <name type="synonym">Zooxanthella microadriatica</name>
    <dbReference type="NCBI Taxonomy" id="2951"/>
    <lineage>
        <taxon>Eukaryota</taxon>
        <taxon>Sar</taxon>
        <taxon>Alveolata</taxon>
        <taxon>Dinophyceae</taxon>
        <taxon>Suessiales</taxon>
        <taxon>Symbiodiniaceae</taxon>
        <taxon>Symbiodinium</taxon>
    </lineage>
</organism>
<evidence type="ECO:0000313" key="9">
    <source>
        <dbReference type="EMBL" id="OLQ06527.1"/>
    </source>
</evidence>
<dbReference type="GO" id="GO:0001518">
    <property type="term" value="C:voltage-gated sodium channel complex"/>
    <property type="evidence" value="ECO:0007669"/>
    <property type="project" value="TreeGrafter"/>
</dbReference>
<dbReference type="InterPro" id="IPR038765">
    <property type="entry name" value="Papain-like_cys_pep_sf"/>
</dbReference>
<feature type="domain" description="OTU" evidence="7">
    <location>
        <begin position="1055"/>
        <end position="1209"/>
    </location>
</feature>
<dbReference type="InterPro" id="IPR036691">
    <property type="entry name" value="Endo/exonu/phosph_ase_sf"/>
</dbReference>
<evidence type="ECO:0000256" key="2">
    <source>
        <dbReference type="ARBA" id="ARBA00022692"/>
    </source>
</evidence>
<protein>
    <submittedName>
        <fullName evidence="9">Voltage-dependent N-type calcium channel subunit alpha-1B</fullName>
    </submittedName>
</protein>
<feature type="transmembrane region" description="Helical" evidence="6">
    <location>
        <begin position="631"/>
        <end position="649"/>
    </location>
</feature>
<dbReference type="Gene3D" id="3.60.10.10">
    <property type="entry name" value="Endonuclease/exonuclease/phosphatase"/>
    <property type="match status" value="1"/>
</dbReference>
<sequence>MERNGYQVVAYRKFGDAGRQFNGHPGWANFAIEDSPRPLEIWVPRFGPASPKSAIFGQPKELPREIGRGGTTAKLYAYDVDFKNRSDAGAVALRDAVQVNAASWWELQLYAMSVADLRGMVECSISDAGAILNFSSQVEILKMVFRVVFEEELAAAKNLWTAGLSRDGLRKAARAFPSQGSLAEDPELEESLLAVIRANIALQEKNAQNRFSMRPTNAKRVLATGNFDAESRQEICDEFLGKVPEKLPSVQVLSRHEALKVMNRSLRHCPDLALGQSSGLRQAASQTKAAFCAGLTEPHSGACDLFGDDQCLRFRRRLAERVDTYNVFTQLQCEVNAILAALPARGMVCSMPVVKAKRVTSIPLPPCCCSGILGPMGVSPGQRVEILPEDEGLSTVLGIIEGKLMFKYECASGNPSAVSDAMTTRKRSKEVVFVEPAQASDFSDFGPHFRHLEALLLQRMDFQDDMLKQILREVPHKTDLLPASPIAEIYDTATSEVYDGTISAGLIRRGAAPAAMAASAVDGTGSGSAGLMRRAATPAPISIEDSAFSPSPSLREEDGPDEANNKSAKSSRMRLQSYSTEDLEKKQEAELADTHFLRRMFTSHSRQHAHVEKMRAGGHIGKLVKHPGFDLFFAAVVITNAIFIGIDVQRTTEAATGDRPAGYMVVGYIYTLLYIAELVLRLSAHGLRLFCSDDWMWVLLDCFIVATSVWDVLVDILTALLDENGFESVSGLSTLKAFRVVRVTRVLKIAQLLRIFRFVMALRTLVQSIFHTLKALVWALLLLLLIVYVFAVIFTQAISDYRVDQSAAGEVLPDIVGNDGMLYFGSLIDSMLSLFMSIAGGVSWEVAIRPLSEVSWYWGLAFIFYVAFTYFAVLNVASEAARSVGVWRVSGVPFGWSDEELVKVLTTAAWENVEVIALPRFRKQPWLIRAKPPKSFVGVVGAVHVEEELLLLQRAAQRKPKDASSSRLNLSVQRPSSHVALKPDEVAETQIDEAGDVLMTASPEEQAALSGLEETKAHDETGAGKRASSPKPANVAKKLNFGLSPEAKRKLNSEFEILDTLSDGSCGYSSLAVGAALMRGDKVEHTKESYTTFATTLRTQIAQHVAAHPEEYRPDWAAELEPTKGADDGAHPKTWDEWVESLSGPKRWICHLTLKAGAKRLGVKIVVLQKQANGSWAEPVILGKCRKKEYPVILGYCAQEQHYVLLSPKRGELPRNGSLALGLRFLRELLLSQGIEPRECGGICLLVDKRLQARVASSKQGEESQFLGLWLEDWFVGTCYAPPCQSQSVNPQHELCEMLEAVLVENSVDGRWLLMGDFNEEPENSGVANLLAAHRGQTLRVHRNTRWESEREVDWFASNAPSCVGTPGWEEVHIADHLLLYVEVQCRDKDLQTGYLKMGPSWRRPQSVECKVWRDLLETCFKDCSGGCESLTNLFVRPVDVEAEWSCFMHLLDELMRRAFARVQSVDVADAEAGAVAAKLCCTDVKGFIPKRLTRPAKRTGTVDKFGDMGVQKARKRVARLYELKRTLQFLNDDSPDVYRLRNVAASLVAKLRLGEEGWSLRTVWQQLQDARAALQAQDQSLRKLRFSTWKARMQTDPKYVGRWLKSRKSTVGVEILTCTEQHCTSNQEAVDAITEYWSGFWNAVERDGPLLHDISEHVLRDTPVGYARRWVAPGAEELRRVALGMRGACGGDGWSGDELSCLPAGVWDLFATLSERWLQSGCLPEPLLHARTVYLVKEHKVKDNCLRADHARPITVLSGFWRCFASAWLKMPQMEEWIRSFLHPSVVYGKGGDAQVAAGLVLQSFAEDGFCASLDYTKCFDTLRPEVSTAALEKHGFDSRMTKLCGLLWSRHVRWQSWDGHVDASPMRARLAIPQGDPFGPLICSVWLSAGARFLDRTLPVDVAGDGVSSIFMDDRTFTATSPQVLRLKYDAWSLWSGRAGLLESGDKAQFTGRKAAHQRALLPFFDQDTLRANILFLGVVSRGKPRSNHEKEAERVATAVERLLVLGSLRLGTEVVGRYANMFALSVVSYGWIARLPTWQVSNKIWSAVKRAQNVAWMSNKWLRAVVLGGNSHVDVRSACNLFRILWHLRRQGNCQWKDIAYSPLWTLRKWLKERGWSENAPWCWGRQGIRLSLRANAQLDVQLHMHEVVDLGLANVEVTAVFCQSAIESAQKDHATVVQNMLDNKESHLQKLRTLFSKLGAEEAGGITFGMFEQKINSGPVREYFETLGLDVWDPWSFFKLLDSDGGGFVEIEEFFLGCLRFSGAAKAMDVGKLIQDQTWLIRSQGRFQRYMEDELIKLRDDMTTLRDFISSLSRGVSCAQL</sequence>
<dbReference type="InterPro" id="IPR003323">
    <property type="entry name" value="OTU_dom"/>
</dbReference>
<dbReference type="InterPro" id="IPR043203">
    <property type="entry name" value="VGCC_Ca_Na"/>
</dbReference>
<dbReference type="SUPFAM" id="SSF54001">
    <property type="entry name" value="Cysteine proteinases"/>
    <property type="match status" value="1"/>
</dbReference>
<feature type="domain" description="Reverse transcriptase" evidence="8">
    <location>
        <begin position="1717"/>
        <end position="1983"/>
    </location>
</feature>
<gene>
    <name evidence="9" type="primary">CACNA1B</name>
    <name evidence="9" type="ORF">AK812_SmicGene10151</name>
</gene>
<dbReference type="OrthoDB" id="412519at2759"/>
<keyword evidence="3 6" id="KW-1133">Transmembrane helix</keyword>
<dbReference type="SUPFAM" id="SSF56219">
    <property type="entry name" value="DNase I-like"/>
    <property type="match status" value="1"/>
</dbReference>
<dbReference type="CDD" id="cd22744">
    <property type="entry name" value="OTU"/>
    <property type="match status" value="1"/>
</dbReference>
<name>A0A1Q9EGL8_SYMMI</name>
<feature type="transmembrane region" description="Helical" evidence="6">
    <location>
        <begin position="775"/>
        <end position="798"/>
    </location>
</feature>
<dbReference type="Gene3D" id="3.90.70.80">
    <property type="match status" value="1"/>
</dbReference>
<evidence type="ECO:0000256" key="6">
    <source>
        <dbReference type="SAM" id="Phobius"/>
    </source>
</evidence>
<feature type="transmembrane region" description="Helical" evidence="6">
    <location>
        <begin position="821"/>
        <end position="842"/>
    </location>
</feature>
<feature type="compositionally biased region" description="Polar residues" evidence="5">
    <location>
        <begin position="965"/>
        <end position="976"/>
    </location>
</feature>
<dbReference type="PANTHER" id="PTHR10037:SF62">
    <property type="entry name" value="SODIUM CHANNEL PROTEIN 60E"/>
    <property type="match status" value="1"/>
</dbReference>
<dbReference type="EMBL" id="LSRX01000158">
    <property type="protein sequence ID" value="OLQ06527.1"/>
    <property type="molecule type" value="Genomic_DNA"/>
</dbReference>
<dbReference type="SUPFAM" id="SSF81324">
    <property type="entry name" value="Voltage-gated potassium channels"/>
    <property type="match status" value="1"/>
</dbReference>
<feature type="transmembrane region" description="Helical" evidence="6">
    <location>
        <begin position="661"/>
        <end position="683"/>
    </location>
</feature>
<feature type="compositionally biased region" description="Basic and acidic residues" evidence="5">
    <location>
        <begin position="1013"/>
        <end position="1023"/>
    </location>
</feature>
<dbReference type="InterPro" id="IPR005821">
    <property type="entry name" value="Ion_trans_dom"/>
</dbReference>
<evidence type="ECO:0000256" key="4">
    <source>
        <dbReference type="ARBA" id="ARBA00023136"/>
    </source>
</evidence>
<evidence type="ECO:0000256" key="3">
    <source>
        <dbReference type="ARBA" id="ARBA00022989"/>
    </source>
</evidence>
<evidence type="ECO:0000259" key="8">
    <source>
        <dbReference type="PROSITE" id="PS50878"/>
    </source>
</evidence>
<reference evidence="9 10" key="1">
    <citation type="submission" date="2016-02" db="EMBL/GenBank/DDBJ databases">
        <title>Genome analysis of coral dinoflagellate symbionts highlights evolutionary adaptations to a symbiotic lifestyle.</title>
        <authorList>
            <person name="Aranda M."/>
            <person name="Li Y."/>
            <person name="Liew Y.J."/>
            <person name="Baumgarten S."/>
            <person name="Simakov O."/>
            <person name="Wilson M."/>
            <person name="Piel J."/>
            <person name="Ashoor H."/>
            <person name="Bougouffa S."/>
            <person name="Bajic V.B."/>
            <person name="Ryu T."/>
            <person name="Ravasi T."/>
            <person name="Bayer T."/>
            <person name="Micklem G."/>
            <person name="Kim H."/>
            <person name="Bhak J."/>
            <person name="Lajeunesse T.C."/>
            <person name="Voolstra C.R."/>
        </authorList>
    </citation>
    <scope>NUCLEOTIDE SEQUENCE [LARGE SCALE GENOMIC DNA]</scope>
    <source>
        <strain evidence="9 10">CCMP2467</strain>
    </source>
</reference>
<evidence type="ECO:0000256" key="1">
    <source>
        <dbReference type="ARBA" id="ARBA00004141"/>
    </source>
</evidence>
<feature type="region of interest" description="Disordered" evidence="5">
    <location>
        <begin position="962"/>
        <end position="985"/>
    </location>
</feature>
<feature type="compositionally biased region" description="Polar residues" evidence="5">
    <location>
        <begin position="565"/>
        <end position="580"/>
    </location>
</feature>
<dbReference type="PROSITE" id="PS00018">
    <property type="entry name" value="EF_HAND_1"/>
    <property type="match status" value="1"/>
</dbReference>
<dbReference type="PANTHER" id="PTHR10037">
    <property type="entry name" value="VOLTAGE-GATED CATION CHANNEL CALCIUM AND SODIUM"/>
    <property type="match status" value="1"/>
</dbReference>
<dbReference type="InterPro" id="IPR000477">
    <property type="entry name" value="RT_dom"/>
</dbReference>
<keyword evidence="2 6" id="KW-0812">Transmembrane</keyword>
<comment type="caution">
    <text evidence="9">The sequence shown here is derived from an EMBL/GenBank/DDBJ whole genome shotgun (WGS) entry which is preliminary data.</text>
</comment>
<dbReference type="Gene3D" id="1.20.120.350">
    <property type="entry name" value="Voltage-gated potassium channels. Chain C"/>
    <property type="match status" value="1"/>
</dbReference>
<accession>A0A1Q9EGL8</accession>
<feature type="transmembrane region" description="Helical" evidence="6">
    <location>
        <begin position="854"/>
        <end position="873"/>
    </location>
</feature>
<dbReference type="PROSITE" id="PS50878">
    <property type="entry name" value="RT_POL"/>
    <property type="match status" value="1"/>
</dbReference>
<feature type="region of interest" description="Disordered" evidence="5">
    <location>
        <begin position="1007"/>
        <end position="1033"/>
    </location>
</feature>
<evidence type="ECO:0000256" key="5">
    <source>
        <dbReference type="SAM" id="MobiDB-lite"/>
    </source>
</evidence>
<dbReference type="Pfam" id="PF00520">
    <property type="entry name" value="Ion_trans"/>
    <property type="match status" value="1"/>
</dbReference>
<dbReference type="PROSITE" id="PS50802">
    <property type="entry name" value="OTU"/>
    <property type="match status" value="1"/>
</dbReference>
<keyword evidence="10" id="KW-1185">Reference proteome</keyword>
<dbReference type="Gene3D" id="1.10.287.70">
    <property type="match status" value="1"/>
</dbReference>
<feature type="region of interest" description="Disordered" evidence="5">
    <location>
        <begin position="541"/>
        <end position="584"/>
    </location>
</feature>